<feature type="compositionally biased region" description="Basic and acidic residues" evidence="1">
    <location>
        <begin position="508"/>
        <end position="519"/>
    </location>
</feature>
<name>A0A679JPW9_9HYPH</name>
<feature type="compositionally biased region" description="Low complexity" evidence="1">
    <location>
        <begin position="332"/>
        <end position="341"/>
    </location>
</feature>
<feature type="compositionally biased region" description="Polar residues" evidence="1">
    <location>
        <begin position="172"/>
        <end position="182"/>
    </location>
</feature>
<sequence>MATTSINRDQASRFASAVAPRSAPIPATDAAGFERFSIPAGESHPAPASRRALEPKTATRERDAAKTGVATSVASPTAEPSSPRPKGDAARPGALSQRSAYRGPVQVDAGGVGAAEAALREQDPVSGQIEDLAETRPLRARRDEDQATPPNEAGLGGSPVQRDASAAKGTNMHPTLPQQGGDPSSMAASGFPQPAGKAGLPMTGGAGPLSASSVQAGHETPQSAAPPQAGNALPPSMAGQSAIPVPVQAIASAAIAAEAVTATEERNDDVEVPADGAVADPTATAMSALAPPELLAPPPPANAPAMAVQAGAASSPKPSAIVAPGAGGAQAAAGRPVAVPVSGTDRPASSERETSSAKAFDELAPGSTVAADDLASAPTATFSPVPAAHIPAPAPDPAGAFPQAQAAPVPLGAVPMTIGLRSLAGSNRFEISLDPKDLGRIDVNLDIDKDSGTVTAHLTVDRPETLALLQRDVGNLQQALSQAGFDAGEAAINLSLRSDTGSDGGNGAERDGGGGRDGRSGTPGSDLKDPRLSNDVVPLRMLRGLGGIDIRI</sequence>
<keyword evidence="3" id="KW-0614">Plasmid</keyword>
<feature type="compositionally biased region" description="Polar residues" evidence="1">
    <location>
        <begin position="69"/>
        <end position="80"/>
    </location>
</feature>
<protein>
    <recommendedName>
        <fullName evidence="2">Flagellar hook-length control protein-like C-terminal domain-containing protein</fullName>
    </recommendedName>
</protein>
<feature type="region of interest" description="Disordered" evidence="1">
    <location>
        <begin position="1"/>
        <end position="240"/>
    </location>
</feature>
<geneLocation type="plasmid" evidence="3">
    <name>1</name>
</geneLocation>
<feature type="region of interest" description="Disordered" evidence="1">
    <location>
        <begin position="332"/>
        <end position="363"/>
    </location>
</feature>
<evidence type="ECO:0000313" key="3">
    <source>
        <dbReference type="EMBL" id="CAA2139757.1"/>
    </source>
</evidence>
<dbReference type="InterPro" id="IPR038610">
    <property type="entry name" value="FliK-like_C_sf"/>
</dbReference>
<reference evidence="3" key="1">
    <citation type="submission" date="2019-12" db="EMBL/GenBank/DDBJ databases">
        <authorList>
            <person name="Cremers G."/>
        </authorList>
    </citation>
    <scope>NUCLEOTIDE SEQUENCE</scope>
    <source>
        <strain evidence="3">Mbul2</strain>
        <plasmid evidence="3">1</plasmid>
    </source>
</reference>
<dbReference type="EMBL" id="LR743510">
    <property type="protein sequence ID" value="CAA2139757.1"/>
    <property type="molecule type" value="Genomic_DNA"/>
</dbReference>
<gene>
    <name evidence="3" type="ORF">MBLL_01777</name>
</gene>
<organism evidence="3">
    <name type="scientific">Methylobacterium bullatum</name>
    <dbReference type="NCBI Taxonomy" id="570505"/>
    <lineage>
        <taxon>Bacteria</taxon>
        <taxon>Pseudomonadati</taxon>
        <taxon>Pseudomonadota</taxon>
        <taxon>Alphaproteobacteria</taxon>
        <taxon>Hyphomicrobiales</taxon>
        <taxon>Methylobacteriaceae</taxon>
        <taxon>Methylobacterium</taxon>
    </lineage>
</organism>
<feature type="region of interest" description="Disordered" evidence="1">
    <location>
        <begin position="496"/>
        <end position="532"/>
    </location>
</feature>
<feature type="compositionally biased region" description="Basic and acidic residues" evidence="1">
    <location>
        <begin position="133"/>
        <end position="145"/>
    </location>
</feature>
<dbReference type="Gene3D" id="3.30.750.140">
    <property type="match status" value="1"/>
</dbReference>
<accession>A0A679JPW9</accession>
<dbReference type="AlphaFoldDB" id="A0A679JPW9"/>
<feature type="compositionally biased region" description="Basic and acidic residues" evidence="1">
    <location>
        <begin position="348"/>
        <end position="361"/>
    </location>
</feature>
<dbReference type="InterPro" id="IPR021136">
    <property type="entry name" value="Flagellar_hook_control-like_C"/>
</dbReference>
<evidence type="ECO:0000256" key="1">
    <source>
        <dbReference type="SAM" id="MobiDB-lite"/>
    </source>
</evidence>
<proteinExistence type="predicted"/>
<evidence type="ECO:0000259" key="2">
    <source>
        <dbReference type="Pfam" id="PF02120"/>
    </source>
</evidence>
<dbReference type="RefSeq" id="WP_339160382.1">
    <property type="nucleotide sequence ID" value="NZ_LR743510.1"/>
</dbReference>
<dbReference type="Pfam" id="PF02120">
    <property type="entry name" value="Flg_hook"/>
    <property type="match status" value="1"/>
</dbReference>
<feature type="domain" description="Flagellar hook-length control protein-like C-terminal" evidence="2">
    <location>
        <begin position="424"/>
        <end position="493"/>
    </location>
</feature>
<feature type="compositionally biased region" description="Polar residues" evidence="1">
    <location>
        <begin position="210"/>
        <end position="225"/>
    </location>
</feature>
<feature type="compositionally biased region" description="Basic and acidic residues" evidence="1">
    <location>
        <begin position="51"/>
        <end position="65"/>
    </location>
</feature>
<dbReference type="CDD" id="cd17470">
    <property type="entry name" value="T3SS_Flik_C"/>
    <property type="match status" value="1"/>
</dbReference>